<dbReference type="Proteomes" id="UP000319209">
    <property type="component" value="Chromosome"/>
</dbReference>
<gene>
    <name evidence="2" type="ORF">FNB79_04645</name>
</gene>
<evidence type="ECO:0000313" key="3">
    <source>
        <dbReference type="Proteomes" id="UP000319209"/>
    </source>
</evidence>
<name>A0A516GPK1_9FLAO</name>
<dbReference type="Pfam" id="PF12669">
    <property type="entry name" value="FeoB_associated"/>
    <property type="match status" value="1"/>
</dbReference>
<accession>A0A516GPK1</accession>
<keyword evidence="1" id="KW-0472">Membrane</keyword>
<evidence type="ECO:0000256" key="1">
    <source>
        <dbReference type="SAM" id="Phobius"/>
    </source>
</evidence>
<keyword evidence="1" id="KW-1133">Transmembrane helix</keyword>
<protein>
    <submittedName>
        <fullName evidence="2">FeoB-associated Cys-rich membrane protein</fullName>
    </submittedName>
</protein>
<dbReference type="EMBL" id="CP041637">
    <property type="protein sequence ID" value="QDO93290.1"/>
    <property type="molecule type" value="Genomic_DNA"/>
</dbReference>
<proteinExistence type="predicted"/>
<dbReference type="KEGG" id="fop:FNB79_04645"/>
<keyword evidence="3" id="KW-1185">Reference proteome</keyword>
<feature type="transmembrane region" description="Helical" evidence="1">
    <location>
        <begin position="6"/>
        <end position="26"/>
    </location>
</feature>
<dbReference type="AlphaFoldDB" id="A0A516GPK1"/>
<keyword evidence="1" id="KW-0812">Transmembrane</keyword>
<organism evidence="2 3">
    <name type="scientific">Formosa sediminum</name>
    <dbReference type="NCBI Taxonomy" id="2594004"/>
    <lineage>
        <taxon>Bacteria</taxon>
        <taxon>Pseudomonadati</taxon>
        <taxon>Bacteroidota</taxon>
        <taxon>Flavobacteriia</taxon>
        <taxon>Flavobacteriales</taxon>
        <taxon>Flavobacteriaceae</taxon>
        <taxon>Formosa</taxon>
    </lineage>
</organism>
<dbReference type="RefSeq" id="WP_143380194.1">
    <property type="nucleotide sequence ID" value="NZ_CP041637.1"/>
</dbReference>
<reference evidence="2 3" key="1">
    <citation type="submission" date="2019-07" db="EMBL/GenBank/DDBJ databases">
        <title>Genome sequencing for Formosa sp. PS13.</title>
        <authorList>
            <person name="Park S.-J."/>
        </authorList>
    </citation>
    <scope>NUCLEOTIDE SEQUENCE [LARGE SCALE GENOMIC DNA]</scope>
    <source>
        <strain evidence="2 3">PS13</strain>
    </source>
</reference>
<sequence>MNTIIQNILVFAALGVAVAFLIKKFFWKKNNSKKKACGSDGNNCGCS</sequence>
<evidence type="ECO:0000313" key="2">
    <source>
        <dbReference type="EMBL" id="QDO93290.1"/>
    </source>
</evidence>